<dbReference type="NCBIfam" id="TIGR01635">
    <property type="entry name" value="tail_comp_S"/>
    <property type="match status" value="1"/>
</dbReference>
<evidence type="ECO:0000313" key="1">
    <source>
        <dbReference type="EMBL" id="VFK58208.1"/>
    </source>
</evidence>
<proteinExistence type="predicted"/>
<sequence>MSIRMRIRMEDRALRQGIRQRRRAAADLSPVYRQIGEYLDLATRARFDRETDPNGDKWQPLSEDYLEWKRRKGKGHAKILEFHADLRDTMRYHIEGKSLFFGTNRKYAPAHQFGEGSPKRAFLGFDAQDKQEISILFERHLSGD</sequence>
<accession>A0A450ZWT2</accession>
<reference evidence="1" key="1">
    <citation type="submission" date="2019-02" db="EMBL/GenBank/DDBJ databases">
        <authorList>
            <person name="Gruber-Vodicka R. H."/>
            <person name="Seah K. B. B."/>
        </authorList>
    </citation>
    <scope>NUCLEOTIDE SEQUENCE</scope>
    <source>
        <strain evidence="2">BECK_BY19</strain>
        <strain evidence="1">BECK_BY8</strain>
    </source>
</reference>
<dbReference type="InterPro" id="IPR006522">
    <property type="entry name" value="Phage_virion_morphogenesis"/>
</dbReference>
<dbReference type="EMBL" id="CAADFZ010000002">
    <property type="protein sequence ID" value="VFK58208.1"/>
    <property type="molecule type" value="Genomic_DNA"/>
</dbReference>
<name>A0A450ZWT2_9GAMM</name>
<evidence type="ECO:0000313" key="2">
    <source>
        <dbReference type="EMBL" id="VFK68313.1"/>
    </source>
</evidence>
<dbReference type="AlphaFoldDB" id="A0A450ZWT2"/>
<organism evidence="1">
    <name type="scientific">Candidatus Kentrum sp. UNK</name>
    <dbReference type="NCBI Taxonomy" id="2126344"/>
    <lineage>
        <taxon>Bacteria</taxon>
        <taxon>Pseudomonadati</taxon>
        <taxon>Pseudomonadota</taxon>
        <taxon>Gammaproteobacteria</taxon>
        <taxon>Candidatus Kentrum</taxon>
    </lineage>
</organism>
<gene>
    <name evidence="1" type="ORF">BECKUNK1418G_GA0071005_100247</name>
    <name evidence="2" type="ORF">BECKUNK1418H_GA0071006_100147</name>
</gene>
<protein>
    <submittedName>
        <fullName evidence="1">Phage virion morphogenesis (Putative tail completion) protein</fullName>
    </submittedName>
</protein>
<dbReference type="EMBL" id="CAADGD010000001">
    <property type="protein sequence ID" value="VFK68313.1"/>
    <property type="molecule type" value="Genomic_DNA"/>
</dbReference>
<dbReference type="Pfam" id="PF05069">
    <property type="entry name" value="Phage_tail_S"/>
    <property type="match status" value="1"/>
</dbReference>